<evidence type="ECO:0000256" key="9">
    <source>
        <dbReference type="HAMAP-Rule" id="MF_00131"/>
    </source>
</evidence>
<evidence type="ECO:0000313" key="12">
    <source>
        <dbReference type="Proteomes" id="UP000184612"/>
    </source>
</evidence>
<keyword evidence="4 9" id="KW-0028">Amino-acid biosynthesis</keyword>
<dbReference type="EC" id="4.2.1.20" evidence="9"/>
<evidence type="ECO:0000256" key="3">
    <source>
        <dbReference type="ARBA" id="ARBA00011270"/>
    </source>
</evidence>
<evidence type="ECO:0000313" key="11">
    <source>
        <dbReference type="EMBL" id="SHO45186.1"/>
    </source>
</evidence>
<dbReference type="PANTHER" id="PTHR43406:SF1">
    <property type="entry name" value="TRYPTOPHAN SYNTHASE ALPHA CHAIN, CHLOROPLASTIC"/>
    <property type="match status" value="1"/>
</dbReference>
<dbReference type="FunFam" id="3.20.20.70:FF:000037">
    <property type="entry name" value="Tryptophan synthase alpha chain"/>
    <property type="match status" value="1"/>
</dbReference>
<evidence type="ECO:0000256" key="1">
    <source>
        <dbReference type="ARBA" id="ARBA00003365"/>
    </source>
</evidence>
<name>A0A1M7Y0Q1_9FIRM</name>
<dbReference type="OrthoDB" id="9804578at2"/>
<comment type="similarity">
    <text evidence="9 10">Belongs to the TrpA family.</text>
</comment>
<evidence type="ECO:0000256" key="2">
    <source>
        <dbReference type="ARBA" id="ARBA00004733"/>
    </source>
</evidence>
<feature type="active site" description="Proton acceptor" evidence="9">
    <location>
        <position position="55"/>
    </location>
</feature>
<reference evidence="11 12" key="1">
    <citation type="submission" date="2016-12" db="EMBL/GenBank/DDBJ databases">
        <authorList>
            <person name="Song W.-J."/>
            <person name="Kurnit D.M."/>
        </authorList>
    </citation>
    <scope>NUCLEOTIDE SEQUENCE [LARGE SCALE GENOMIC DNA]</scope>
    <source>
        <strain evidence="11 12">DSM 12503</strain>
    </source>
</reference>
<keyword evidence="5 9" id="KW-0822">Tryptophan biosynthesis</keyword>
<dbReference type="PANTHER" id="PTHR43406">
    <property type="entry name" value="TRYPTOPHAN SYNTHASE, ALPHA CHAIN"/>
    <property type="match status" value="1"/>
</dbReference>
<organism evidence="11 12">
    <name type="scientific">Anaerocolumna xylanovorans DSM 12503</name>
    <dbReference type="NCBI Taxonomy" id="1121345"/>
    <lineage>
        <taxon>Bacteria</taxon>
        <taxon>Bacillati</taxon>
        <taxon>Bacillota</taxon>
        <taxon>Clostridia</taxon>
        <taxon>Lachnospirales</taxon>
        <taxon>Lachnospiraceae</taxon>
        <taxon>Anaerocolumna</taxon>
    </lineage>
</organism>
<dbReference type="SUPFAM" id="SSF51366">
    <property type="entry name" value="Ribulose-phoshate binding barrel"/>
    <property type="match status" value="1"/>
</dbReference>
<keyword evidence="7 9" id="KW-0456">Lyase</keyword>
<dbReference type="InterPro" id="IPR002028">
    <property type="entry name" value="Trp_synthase_suA"/>
</dbReference>
<dbReference type="Pfam" id="PF00290">
    <property type="entry name" value="Trp_syntA"/>
    <property type="match status" value="1"/>
</dbReference>
<dbReference type="NCBIfam" id="TIGR00262">
    <property type="entry name" value="trpA"/>
    <property type="match status" value="1"/>
</dbReference>
<evidence type="ECO:0000256" key="7">
    <source>
        <dbReference type="ARBA" id="ARBA00023239"/>
    </source>
</evidence>
<dbReference type="EMBL" id="FRFD01000003">
    <property type="protein sequence ID" value="SHO45186.1"/>
    <property type="molecule type" value="Genomic_DNA"/>
</dbReference>
<evidence type="ECO:0000256" key="5">
    <source>
        <dbReference type="ARBA" id="ARBA00022822"/>
    </source>
</evidence>
<dbReference type="PROSITE" id="PS00167">
    <property type="entry name" value="TRP_SYNTHASE_ALPHA"/>
    <property type="match status" value="1"/>
</dbReference>
<dbReference type="InterPro" id="IPR011060">
    <property type="entry name" value="RibuloseP-bd_barrel"/>
</dbReference>
<dbReference type="STRING" id="1121345.SAMN02745217_00859"/>
<dbReference type="InterPro" id="IPR018204">
    <property type="entry name" value="Trp_synthase_alpha_AS"/>
</dbReference>
<dbReference type="GO" id="GO:0005829">
    <property type="term" value="C:cytosol"/>
    <property type="evidence" value="ECO:0007669"/>
    <property type="project" value="TreeGrafter"/>
</dbReference>
<comment type="subunit">
    <text evidence="3 9">Tetramer of two alpha and two beta chains.</text>
</comment>
<dbReference type="InterPro" id="IPR013785">
    <property type="entry name" value="Aldolase_TIM"/>
</dbReference>
<evidence type="ECO:0000256" key="6">
    <source>
        <dbReference type="ARBA" id="ARBA00023141"/>
    </source>
</evidence>
<dbReference type="CDD" id="cd04724">
    <property type="entry name" value="Tryptophan_synthase_alpha"/>
    <property type="match status" value="1"/>
</dbReference>
<accession>A0A1M7Y0Q1</accession>
<dbReference type="HAMAP" id="MF_00131">
    <property type="entry name" value="Trp_synth_alpha"/>
    <property type="match status" value="1"/>
</dbReference>
<dbReference type="AlphaFoldDB" id="A0A1M7Y0Q1"/>
<comment type="catalytic activity">
    <reaction evidence="8 9">
        <text>(1S,2R)-1-C-(indol-3-yl)glycerol 3-phosphate + L-serine = D-glyceraldehyde 3-phosphate + L-tryptophan + H2O</text>
        <dbReference type="Rhea" id="RHEA:10532"/>
        <dbReference type="ChEBI" id="CHEBI:15377"/>
        <dbReference type="ChEBI" id="CHEBI:33384"/>
        <dbReference type="ChEBI" id="CHEBI:57912"/>
        <dbReference type="ChEBI" id="CHEBI:58866"/>
        <dbReference type="ChEBI" id="CHEBI:59776"/>
        <dbReference type="EC" id="4.2.1.20"/>
    </reaction>
</comment>
<protein>
    <recommendedName>
        <fullName evidence="9">Tryptophan synthase alpha chain</fullName>
        <ecNumber evidence="9">4.2.1.20</ecNumber>
    </recommendedName>
</protein>
<dbReference type="GO" id="GO:0004834">
    <property type="term" value="F:tryptophan synthase activity"/>
    <property type="evidence" value="ECO:0007669"/>
    <property type="project" value="UniProtKB-UniRule"/>
</dbReference>
<dbReference type="Gene3D" id="3.20.20.70">
    <property type="entry name" value="Aldolase class I"/>
    <property type="match status" value="1"/>
</dbReference>
<dbReference type="Proteomes" id="UP000184612">
    <property type="component" value="Unassembled WGS sequence"/>
</dbReference>
<comment type="pathway">
    <text evidence="2 9">Amino-acid biosynthesis; L-tryptophan biosynthesis; L-tryptophan from chorismate: step 5/5.</text>
</comment>
<dbReference type="UniPathway" id="UPA00035">
    <property type="reaction ID" value="UER00044"/>
</dbReference>
<feature type="active site" description="Proton acceptor" evidence="9">
    <location>
        <position position="44"/>
    </location>
</feature>
<keyword evidence="6 9" id="KW-0057">Aromatic amino acid biosynthesis</keyword>
<keyword evidence="12" id="KW-1185">Reference proteome</keyword>
<proteinExistence type="inferred from homology"/>
<comment type="function">
    <text evidence="1 9">The alpha subunit is responsible for the aldol cleavage of indoleglycerol phosphate to indole and glyceraldehyde 3-phosphate.</text>
</comment>
<dbReference type="RefSeq" id="WP_073587516.1">
    <property type="nucleotide sequence ID" value="NZ_FRFD01000003.1"/>
</dbReference>
<gene>
    <name evidence="9" type="primary">trpA</name>
    <name evidence="11" type="ORF">SAMN02745217_00859</name>
</gene>
<evidence type="ECO:0000256" key="4">
    <source>
        <dbReference type="ARBA" id="ARBA00022605"/>
    </source>
</evidence>
<evidence type="ECO:0000256" key="8">
    <source>
        <dbReference type="ARBA" id="ARBA00049047"/>
    </source>
</evidence>
<sequence>MSRIKNAFLNGKAFISFVTGGYPDLETTKELIVAMEEAGADLIEIGIPFSDPIAEGAVIQEANERALSSGCTTDKLFDAIKEVREKVTVPLVFLTYINPIYTYGKERFFKRCVECGIDGIIVPDLPFEERDELKEECKQYQVESISLIAPTSKERIRTIASQAEGFIYCVSSLGVTGVRTEIKTDISSMISMVREVTDTPCAVGFGISTPEQAKDFAALADGAIVGSAIVKIVTQYGKESIKPVKAYVKEMKTAVGEA</sequence>
<evidence type="ECO:0000256" key="10">
    <source>
        <dbReference type="RuleBase" id="RU003662"/>
    </source>
</evidence>